<keyword evidence="9" id="KW-1185">Reference proteome</keyword>
<gene>
    <name evidence="8" type="ORF">H5985_00605</name>
</gene>
<evidence type="ECO:0000256" key="5">
    <source>
        <dbReference type="SAM" id="MobiDB-lite"/>
    </source>
</evidence>
<dbReference type="InterPro" id="IPR006260">
    <property type="entry name" value="TonB/TolA_C"/>
</dbReference>
<feature type="compositionally biased region" description="Basic and acidic residues" evidence="5">
    <location>
        <begin position="100"/>
        <end position="127"/>
    </location>
</feature>
<evidence type="ECO:0000256" key="2">
    <source>
        <dbReference type="ARBA" id="ARBA00022692"/>
    </source>
</evidence>
<keyword evidence="4 6" id="KW-0472">Membrane</keyword>
<feature type="domain" description="TonB C-terminal" evidence="7">
    <location>
        <begin position="155"/>
        <end position="241"/>
    </location>
</feature>
<evidence type="ECO:0000259" key="7">
    <source>
        <dbReference type="PROSITE" id="PS52015"/>
    </source>
</evidence>
<evidence type="ECO:0000256" key="3">
    <source>
        <dbReference type="ARBA" id="ARBA00022989"/>
    </source>
</evidence>
<dbReference type="Proteomes" id="UP000777002">
    <property type="component" value="Unassembled WGS sequence"/>
</dbReference>
<dbReference type="SUPFAM" id="SSF74653">
    <property type="entry name" value="TolA/TonB C-terminal domain"/>
    <property type="match status" value="1"/>
</dbReference>
<dbReference type="InterPro" id="IPR037682">
    <property type="entry name" value="TonB_C"/>
</dbReference>
<dbReference type="EMBL" id="JACJKX010000001">
    <property type="protein sequence ID" value="MBM6927782.1"/>
    <property type="molecule type" value="Genomic_DNA"/>
</dbReference>
<comment type="subcellular location">
    <subcellularLocation>
        <location evidence="1">Membrane</location>
        <topology evidence="1">Single-pass membrane protein</topology>
    </subcellularLocation>
</comment>
<dbReference type="NCBIfam" id="TIGR01352">
    <property type="entry name" value="tonB_Cterm"/>
    <property type="match status" value="1"/>
</dbReference>
<keyword evidence="2 6" id="KW-0812">Transmembrane</keyword>
<evidence type="ECO:0000313" key="8">
    <source>
        <dbReference type="EMBL" id="MBM6927782.1"/>
    </source>
</evidence>
<evidence type="ECO:0000256" key="1">
    <source>
        <dbReference type="ARBA" id="ARBA00004167"/>
    </source>
</evidence>
<name>A0ABS2GS54_9BURK</name>
<evidence type="ECO:0000256" key="6">
    <source>
        <dbReference type="SAM" id="Phobius"/>
    </source>
</evidence>
<dbReference type="PROSITE" id="PS52015">
    <property type="entry name" value="TONB_CTD"/>
    <property type="match status" value="1"/>
</dbReference>
<dbReference type="RefSeq" id="WP_205049374.1">
    <property type="nucleotide sequence ID" value="NZ_JACJKX010000001.1"/>
</dbReference>
<dbReference type="Pfam" id="PF03544">
    <property type="entry name" value="TonB_C"/>
    <property type="match status" value="1"/>
</dbReference>
<dbReference type="Gene3D" id="3.30.1150.10">
    <property type="match status" value="1"/>
</dbReference>
<evidence type="ECO:0000313" key="9">
    <source>
        <dbReference type="Proteomes" id="UP000777002"/>
    </source>
</evidence>
<sequence length="241" mass="26807">MKPVKHIAYNTMQQGPDERQASFTAKLFTSVVSMTLLAVAFLQFSDPLAMPQKASIQQEPIKPVDSMAIPLKKEPRWVIMTVPASSWKIHLEEPQPIIEKVKEEPKPVEVKPKEPPKEKKKTIERPRKNVTKSVGSSKRAASSNGSGQTNNEMSNALMQIVQVIEQNKRYPKRARDIGLEGQTILIVSIDASGAVTDYRLQEGGNALFRRATLSAAQHLKGLKTQVSKAATLEIPVRYEID</sequence>
<feature type="region of interest" description="Disordered" evidence="5">
    <location>
        <begin position="100"/>
        <end position="152"/>
    </location>
</feature>
<comment type="caution">
    <text evidence="8">The sequence shown here is derived from an EMBL/GenBank/DDBJ whole genome shotgun (WGS) entry which is preliminary data.</text>
</comment>
<organism evidence="8 9">
    <name type="scientific">Parasutterella secunda</name>
    <dbReference type="NCBI Taxonomy" id="626947"/>
    <lineage>
        <taxon>Bacteria</taxon>
        <taxon>Pseudomonadati</taxon>
        <taxon>Pseudomonadota</taxon>
        <taxon>Betaproteobacteria</taxon>
        <taxon>Burkholderiales</taxon>
        <taxon>Sutterellaceae</taxon>
        <taxon>Parasutterella</taxon>
    </lineage>
</organism>
<proteinExistence type="predicted"/>
<feature type="compositionally biased region" description="Polar residues" evidence="5">
    <location>
        <begin position="131"/>
        <end position="152"/>
    </location>
</feature>
<accession>A0ABS2GS54</accession>
<keyword evidence="3 6" id="KW-1133">Transmembrane helix</keyword>
<reference evidence="8 9" key="1">
    <citation type="journal article" date="2021" name="Sci. Rep.">
        <title>The distribution of antibiotic resistance genes in chicken gut microbiota commensals.</title>
        <authorList>
            <person name="Juricova H."/>
            <person name="Matiasovicova J."/>
            <person name="Kubasova T."/>
            <person name="Cejkova D."/>
            <person name="Rychlik I."/>
        </authorList>
    </citation>
    <scope>NUCLEOTIDE SEQUENCE [LARGE SCALE GENOMIC DNA]</scope>
    <source>
        <strain evidence="8 9">An562</strain>
    </source>
</reference>
<evidence type="ECO:0000256" key="4">
    <source>
        <dbReference type="ARBA" id="ARBA00023136"/>
    </source>
</evidence>
<feature type="transmembrane region" description="Helical" evidence="6">
    <location>
        <begin position="21"/>
        <end position="44"/>
    </location>
</feature>
<protein>
    <submittedName>
        <fullName evidence="8">TonB family protein</fullName>
    </submittedName>
</protein>